<protein>
    <recommendedName>
        <fullName evidence="3">Non-homologous end joining protein Ku</fullName>
    </recommendedName>
</protein>
<dbReference type="SUPFAM" id="SSF100939">
    <property type="entry name" value="SPOC domain-like"/>
    <property type="match status" value="1"/>
</dbReference>
<organism evidence="6 7">
    <name type="scientific">Pseudonocardia zijingensis</name>
    <dbReference type="NCBI Taxonomy" id="153376"/>
    <lineage>
        <taxon>Bacteria</taxon>
        <taxon>Bacillati</taxon>
        <taxon>Actinomycetota</taxon>
        <taxon>Actinomycetes</taxon>
        <taxon>Pseudonocardiales</taxon>
        <taxon>Pseudonocardiaceae</taxon>
        <taxon>Pseudonocardia</taxon>
    </lineage>
</organism>
<comment type="caution">
    <text evidence="6">The sequence shown here is derived from an EMBL/GenBank/DDBJ whole genome shotgun (WGS) entry which is preliminary data.</text>
</comment>
<dbReference type="NCBIfam" id="TIGR02772">
    <property type="entry name" value="Ku_bact"/>
    <property type="match status" value="1"/>
</dbReference>
<evidence type="ECO:0000256" key="1">
    <source>
        <dbReference type="ARBA" id="ARBA00023125"/>
    </source>
</evidence>
<evidence type="ECO:0000256" key="2">
    <source>
        <dbReference type="ARBA" id="ARBA00023172"/>
    </source>
</evidence>
<dbReference type="Proteomes" id="UP001499967">
    <property type="component" value="Unassembled WGS sequence"/>
</dbReference>
<accession>A0ABN1QLN7</accession>
<feature type="domain" description="Ku" evidence="5">
    <location>
        <begin position="52"/>
        <end position="180"/>
    </location>
</feature>
<keyword evidence="7" id="KW-1185">Reference proteome</keyword>
<sequence length="295" mass="32895">MRAMWSGAVSFGLVSVPVKAYAATSSHDIRFHQVHAADGGRIRYKRICSIDGEEVEYADIVKGYETEDGELITLDEEDLDSLPTKSGREIDVIEFVPADQIDPLLFDKSYYLEPDAKAAKPYALLREALVQTDRMAVVKVALRQRESIALLRVRDKAIVLQTMLWPDEVREPEFDVLDAEVELRPQELTMAASLVESLGADFDPTQFHDEYRDAVVELIERKRTTGATRPAPAVEKREEGPDSMTDLLSALQASVEAARSASGKPAEEPQEKPAPKRSSSKKKDEEAPTKRRKPA</sequence>
<keyword evidence="3" id="KW-0227">DNA damage</keyword>
<comment type="function">
    <text evidence="3">With LigD forms a non-homologous end joining (NHEJ) DNA repair enzyme, which repairs dsDNA breaks with reduced fidelity. Binds linear dsDNA with 5'- and 3'- overhangs but not closed circular dsDNA nor ssDNA. Recruits and stimulates the ligase activity of LigD.</text>
</comment>
<keyword evidence="1 3" id="KW-0238">DNA-binding</keyword>
<dbReference type="InterPro" id="IPR009187">
    <property type="entry name" value="Prok_Ku"/>
</dbReference>
<dbReference type="PANTHER" id="PTHR41251:SF1">
    <property type="entry name" value="NON-HOMOLOGOUS END JOINING PROTEIN KU"/>
    <property type="match status" value="1"/>
</dbReference>
<dbReference type="CDD" id="cd00789">
    <property type="entry name" value="KU_like"/>
    <property type="match status" value="1"/>
</dbReference>
<name>A0ABN1QLN7_9PSEU</name>
<dbReference type="Gene3D" id="2.40.290.10">
    <property type="match status" value="1"/>
</dbReference>
<dbReference type="InterPro" id="IPR016194">
    <property type="entry name" value="SPOC-like_C_dom_sf"/>
</dbReference>
<keyword evidence="3" id="KW-0234">DNA repair</keyword>
<evidence type="ECO:0000313" key="7">
    <source>
        <dbReference type="Proteomes" id="UP001499967"/>
    </source>
</evidence>
<feature type="compositionally biased region" description="Basic and acidic residues" evidence="4">
    <location>
        <begin position="265"/>
        <end position="274"/>
    </location>
</feature>
<dbReference type="RefSeq" id="WP_343943166.1">
    <property type="nucleotide sequence ID" value="NZ_BAAAHP010000117.1"/>
</dbReference>
<dbReference type="EMBL" id="BAAAHP010000117">
    <property type="protein sequence ID" value="GAA0944330.1"/>
    <property type="molecule type" value="Genomic_DNA"/>
</dbReference>
<gene>
    <name evidence="3" type="primary">ku</name>
    <name evidence="6" type="ORF">GCM10009559_41710</name>
</gene>
<dbReference type="Pfam" id="PF02735">
    <property type="entry name" value="Ku"/>
    <property type="match status" value="1"/>
</dbReference>
<keyword evidence="2 3" id="KW-0233">DNA recombination</keyword>
<dbReference type="SMART" id="SM00559">
    <property type="entry name" value="Ku78"/>
    <property type="match status" value="1"/>
</dbReference>
<evidence type="ECO:0000256" key="4">
    <source>
        <dbReference type="SAM" id="MobiDB-lite"/>
    </source>
</evidence>
<evidence type="ECO:0000256" key="3">
    <source>
        <dbReference type="HAMAP-Rule" id="MF_01875"/>
    </source>
</evidence>
<feature type="region of interest" description="Disordered" evidence="4">
    <location>
        <begin position="223"/>
        <end position="295"/>
    </location>
</feature>
<reference evidence="6 7" key="1">
    <citation type="journal article" date="2019" name="Int. J. Syst. Evol. Microbiol.">
        <title>The Global Catalogue of Microorganisms (GCM) 10K type strain sequencing project: providing services to taxonomists for standard genome sequencing and annotation.</title>
        <authorList>
            <consortium name="The Broad Institute Genomics Platform"/>
            <consortium name="The Broad Institute Genome Sequencing Center for Infectious Disease"/>
            <person name="Wu L."/>
            <person name="Ma J."/>
        </authorList>
    </citation>
    <scope>NUCLEOTIDE SEQUENCE [LARGE SCALE GENOMIC DNA]</scope>
    <source>
        <strain evidence="6 7">JCM 11117</strain>
    </source>
</reference>
<comment type="subunit">
    <text evidence="3">Homodimer. Interacts with LigD.</text>
</comment>
<evidence type="ECO:0000259" key="5">
    <source>
        <dbReference type="SMART" id="SM00559"/>
    </source>
</evidence>
<dbReference type="PANTHER" id="PTHR41251">
    <property type="entry name" value="NON-HOMOLOGOUS END JOINING PROTEIN KU"/>
    <property type="match status" value="1"/>
</dbReference>
<comment type="similarity">
    <text evidence="3">Belongs to the prokaryotic Ku family.</text>
</comment>
<proteinExistence type="inferred from homology"/>
<dbReference type="PIRSF" id="PIRSF006493">
    <property type="entry name" value="Prok_Ku"/>
    <property type="match status" value="1"/>
</dbReference>
<evidence type="ECO:0000313" key="6">
    <source>
        <dbReference type="EMBL" id="GAA0944330.1"/>
    </source>
</evidence>
<dbReference type="HAMAP" id="MF_01875">
    <property type="entry name" value="Prokaryotic_Ku"/>
    <property type="match status" value="1"/>
</dbReference>
<dbReference type="InterPro" id="IPR006164">
    <property type="entry name" value="DNA_bd_Ku70/Ku80"/>
</dbReference>